<feature type="compositionally biased region" description="Low complexity" evidence="1">
    <location>
        <begin position="284"/>
        <end position="297"/>
    </location>
</feature>
<proteinExistence type="predicted"/>
<feature type="compositionally biased region" description="Polar residues" evidence="1">
    <location>
        <begin position="248"/>
        <end position="265"/>
    </location>
</feature>
<dbReference type="Proteomes" id="UP001302812">
    <property type="component" value="Unassembled WGS sequence"/>
</dbReference>
<evidence type="ECO:0000313" key="3">
    <source>
        <dbReference type="Proteomes" id="UP001302812"/>
    </source>
</evidence>
<dbReference type="EMBL" id="MU853348">
    <property type="protein sequence ID" value="KAK4110854.1"/>
    <property type="molecule type" value="Genomic_DNA"/>
</dbReference>
<name>A0AAN6QMG2_9PEZI</name>
<keyword evidence="3" id="KW-1185">Reference proteome</keyword>
<protein>
    <submittedName>
        <fullName evidence="2">Uncharacterized protein</fullName>
    </submittedName>
</protein>
<comment type="caution">
    <text evidence="2">The sequence shown here is derived from an EMBL/GenBank/DDBJ whole genome shotgun (WGS) entry which is preliminary data.</text>
</comment>
<feature type="region of interest" description="Disordered" evidence="1">
    <location>
        <begin position="273"/>
        <end position="308"/>
    </location>
</feature>
<feature type="compositionally biased region" description="Polar residues" evidence="1">
    <location>
        <begin position="115"/>
        <end position="126"/>
    </location>
</feature>
<feature type="region of interest" description="Disordered" evidence="1">
    <location>
        <begin position="99"/>
        <end position="126"/>
    </location>
</feature>
<feature type="compositionally biased region" description="Low complexity" evidence="1">
    <location>
        <begin position="99"/>
        <end position="114"/>
    </location>
</feature>
<reference evidence="2" key="2">
    <citation type="submission" date="2023-05" db="EMBL/GenBank/DDBJ databases">
        <authorList>
            <consortium name="Lawrence Berkeley National Laboratory"/>
            <person name="Steindorff A."/>
            <person name="Hensen N."/>
            <person name="Bonometti L."/>
            <person name="Westerberg I."/>
            <person name="Brannstrom I.O."/>
            <person name="Guillou S."/>
            <person name="Cros-Aarteil S."/>
            <person name="Calhoun S."/>
            <person name="Haridas S."/>
            <person name="Kuo A."/>
            <person name="Mondo S."/>
            <person name="Pangilinan J."/>
            <person name="Riley R."/>
            <person name="Labutti K."/>
            <person name="Andreopoulos B."/>
            <person name="Lipzen A."/>
            <person name="Chen C."/>
            <person name="Yanf M."/>
            <person name="Daum C."/>
            <person name="Ng V."/>
            <person name="Clum A."/>
            <person name="Ohm R."/>
            <person name="Martin F."/>
            <person name="Silar P."/>
            <person name="Natvig D."/>
            <person name="Lalanne C."/>
            <person name="Gautier V."/>
            <person name="Ament-Velasquez S.L."/>
            <person name="Kruys A."/>
            <person name="Hutchinson M.I."/>
            <person name="Powell A.J."/>
            <person name="Barry K."/>
            <person name="Miller A.N."/>
            <person name="Grigoriev I.V."/>
            <person name="Debuchy R."/>
            <person name="Gladieux P."/>
            <person name="Thoren M.H."/>
            <person name="Johannesson H."/>
        </authorList>
    </citation>
    <scope>NUCLEOTIDE SEQUENCE</scope>
    <source>
        <strain evidence="2">CBS 508.74</strain>
    </source>
</reference>
<organism evidence="2 3">
    <name type="scientific">Canariomyces notabilis</name>
    <dbReference type="NCBI Taxonomy" id="2074819"/>
    <lineage>
        <taxon>Eukaryota</taxon>
        <taxon>Fungi</taxon>
        <taxon>Dikarya</taxon>
        <taxon>Ascomycota</taxon>
        <taxon>Pezizomycotina</taxon>
        <taxon>Sordariomycetes</taxon>
        <taxon>Sordariomycetidae</taxon>
        <taxon>Sordariales</taxon>
        <taxon>Chaetomiaceae</taxon>
        <taxon>Canariomyces</taxon>
    </lineage>
</organism>
<evidence type="ECO:0000313" key="2">
    <source>
        <dbReference type="EMBL" id="KAK4110854.1"/>
    </source>
</evidence>
<dbReference type="RefSeq" id="XP_064668424.1">
    <property type="nucleotide sequence ID" value="XM_064808781.1"/>
</dbReference>
<gene>
    <name evidence="2" type="ORF">N656DRAFT_183066</name>
</gene>
<feature type="region of interest" description="Disordered" evidence="1">
    <location>
        <begin position="246"/>
        <end position="265"/>
    </location>
</feature>
<sequence length="421" mass="45855">MERTPTQKSSCFPGRTKSVARLRRVKPIAPVMLTDSSISSFCSMSQSASTSAHAQQVSHPFTSGINYSNDENLAFNPKQTDGSTTHANCRIPKSRTVTTFSSTTMSRSRGSRLSQGYTSSRNISGESVNSDIAAPFQRSIRTSFLGVAQKPSTSTPDQPRNDQDPGAIPRPLQPWSTPEPSDPRFVTKAMPAPYWTGRYTSIHDMFCNELLAPDALGSLIEAHVDGGSMHDPHVSAFMRVVRKPILNNHKTPTTTRTSRIPQSATSGAILQRSAAQLGHGEAPSSSSRVHAVSSNTSRSNKPAGRESNIQFKKNSAATVSRADDVALCHRTLAHLGKQCITDEARESFRAWRVLYARMRRDVTLLPAETNIFDLVVTGQDNILLRVEALVPEEIGAAWGDKGRGIMGRLKRNFSGASFSAE</sequence>
<accession>A0AAN6QMG2</accession>
<reference evidence="2" key="1">
    <citation type="journal article" date="2023" name="Mol. Phylogenet. Evol.">
        <title>Genome-scale phylogeny and comparative genomics of the fungal order Sordariales.</title>
        <authorList>
            <person name="Hensen N."/>
            <person name="Bonometti L."/>
            <person name="Westerberg I."/>
            <person name="Brannstrom I.O."/>
            <person name="Guillou S."/>
            <person name="Cros-Aarteil S."/>
            <person name="Calhoun S."/>
            <person name="Haridas S."/>
            <person name="Kuo A."/>
            <person name="Mondo S."/>
            <person name="Pangilinan J."/>
            <person name="Riley R."/>
            <person name="LaButti K."/>
            <person name="Andreopoulos B."/>
            <person name="Lipzen A."/>
            <person name="Chen C."/>
            <person name="Yan M."/>
            <person name="Daum C."/>
            <person name="Ng V."/>
            <person name="Clum A."/>
            <person name="Steindorff A."/>
            <person name="Ohm R.A."/>
            <person name="Martin F."/>
            <person name="Silar P."/>
            <person name="Natvig D.O."/>
            <person name="Lalanne C."/>
            <person name="Gautier V."/>
            <person name="Ament-Velasquez S.L."/>
            <person name="Kruys A."/>
            <person name="Hutchinson M.I."/>
            <person name="Powell A.J."/>
            <person name="Barry K."/>
            <person name="Miller A.N."/>
            <person name="Grigoriev I.V."/>
            <person name="Debuchy R."/>
            <person name="Gladieux P."/>
            <person name="Hiltunen Thoren M."/>
            <person name="Johannesson H."/>
        </authorList>
    </citation>
    <scope>NUCLEOTIDE SEQUENCE</scope>
    <source>
        <strain evidence="2">CBS 508.74</strain>
    </source>
</reference>
<feature type="region of interest" description="Disordered" evidence="1">
    <location>
        <begin position="147"/>
        <end position="184"/>
    </location>
</feature>
<dbReference type="GeneID" id="89932904"/>
<evidence type="ECO:0000256" key="1">
    <source>
        <dbReference type="SAM" id="MobiDB-lite"/>
    </source>
</evidence>
<dbReference type="AlphaFoldDB" id="A0AAN6QMG2"/>